<comment type="caution">
    <text evidence="1">The sequence shown here is derived from an EMBL/GenBank/DDBJ whole genome shotgun (WGS) entry which is preliminary data.</text>
</comment>
<protein>
    <submittedName>
        <fullName evidence="1">Uncharacterized protein</fullName>
    </submittedName>
</protein>
<dbReference type="AlphaFoldDB" id="A0AAU9J2Z2"/>
<dbReference type="EMBL" id="CAJZBQ010000024">
    <property type="protein sequence ID" value="CAG9320101.1"/>
    <property type="molecule type" value="Genomic_DNA"/>
</dbReference>
<gene>
    <name evidence="1" type="ORF">BSTOLATCC_MIC25495</name>
</gene>
<dbReference type="Proteomes" id="UP001162131">
    <property type="component" value="Unassembled WGS sequence"/>
</dbReference>
<reference evidence="1" key="1">
    <citation type="submission" date="2021-09" db="EMBL/GenBank/DDBJ databases">
        <authorList>
            <consortium name="AG Swart"/>
            <person name="Singh M."/>
            <person name="Singh A."/>
            <person name="Seah K."/>
            <person name="Emmerich C."/>
        </authorList>
    </citation>
    <scope>NUCLEOTIDE SEQUENCE</scope>
    <source>
        <strain evidence="1">ATCC30299</strain>
    </source>
</reference>
<keyword evidence="2" id="KW-1185">Reference proteome</keyword>
<proteinExistence type="predicted"/>
<sequence length="84" mass="9920">MQIRTSFTRIILFIKLKYSSHMLLTSIYFVEIIDKIKNAGFKIKKKKKYAPKQLLCYINAFSALRYSYLCTKIFASNIIMCHTI</sequence>
<name>A0AAU9J2Z2_9CILI</name>
<organism evidence="1 2">
    <name type="scientific">Blepharisma stoltei</name>
    <dbReference type="NCBI Taxonomy" id="1481888"/>
    <lineage>
        <taxon>Eukaryota</taxon>
        <taxon>Sar</taxon>
        <taxon>Alveolata</taxon>
        <taxon>Ciliophora</taxon>
        <taxon>Postciliodesmatophora</taxon>
        <taxon>Heterotrichea</taxon>
        <taxon>Heterotrichida</taxon>
        <taxon>Blepharismidae</taxon>
        <taxon>Blepharisma</taxon>
    </lineage>
</organism>
<evidence type="ECO:0000313" key="2">
    <source>
        <dbReference type="Proteomes" id="UP001162131"/>
    </source>
</evidence>
<evidence type="ECO:0000313" key="1">
    <source>
        <dbReference type="EMBL" id="CAG9320101.1"/>
    </source>
</evidence>
<accession>A0AAU9J2Z2</accession>